<evidence type="ECO:0000313" key="2">
    <source>
        <dbReference type="Proteomes" id="UP000186666"/>
    </source>
</evidence>
<dbReference type="Gene3D" id="2.160.20.10">
    <property type="entry name" value="Single-stranded right-handed beta-helix, Pectin lyase-like"/>
    <property type="match status" value="1"/>
</dbReference>
<dbReference type="PANTHER" id="PTHR36453">
    <property type="entry name" value="SECRETED PROTEIN-RELATED"/>
    <property type="match status" value="1"/>
</dbReference>
<proteinExistence type="predicted"/>
<dbReference type="InterPro" id="IPR012334">
    <property type="entry name" value="Pectin_lyas_fold"/>
</dbReference>
<protein>
    <recommendedName>
        <fullName evidence="3">Pectate lyase superfamily protein domain-containing protein</fullName>
    </recommendedName>
</protein>
<dbReference type="SUPFAM" id="SSF51126">
    <property type="entry name" value="Pectin lyase-like"/>
    <property type="match status" value="1"/>
</dbReference>
<gene>
    <name evidence="1" type="ORF">SAMN05421578_112152</name>
</gene>
<dbReference type="EMBL" id="FTNK01000012">
    <property type="protein sequence ID" value="SIR39039.1"/>
    <property type="molecule type" value="Genomic_DNA"/>
</dbReference>
<name>A0ABY1K835_9BACL</name>
<dbReference type="RefSeq" id="WP_068586269.1">
    <property type="nucleotide sequence ID" value="NZ_FTNK01000012.1"/>
</dbReference>
<sequence length="144" mass="15401">MTDMTDKAPCAELDNIQAEFFVSPSGSDTNDGSHDHPFATLQAARDAVRLINSYMTGNIYVSITSGSYYVDNTFLFNESDSGTIGFDVIYRNLDGLGTAKFIGGNKVTSSWSAESRTGADADLPTAVEGKVYKTNVGTGIFLSN</sequence>
<reference evidence="1 2" key="1">
    <citation type="submission" date="2017-01" db="EMBL/GenBank/DDBJ databases">
        <authorList>
            <person name="Varghese N."/>
            <person name="Submissions S."/>
        </authorList>
    </citation>
    <scope>NUCLEOTIDE SEQUENCE [LARGE SCALE GENOMIC DNA]</scope>
    <source>
        <strain evidence="1 2">ATCC 23464</strain>
    </source>
</reference>
<dbReference type="PANTHER" id="PTHR36453:SF1">
    <property type="entry name" value="RIGHT HANDED BETA HELIX DOMAIN-CONTAINING PROTEIN"/>
    <property type="match status" value="1"/>
</dbReference>
<evidence type="ECO:0008006" key="3">
    <source>
        <dbReference type="Google" id="ProtNLM"/>
    </source>
</evidence>
<evidence type="ECO:0000313" key="1">
    <source>
        <dbReference type="EMBL" id="SIR39039.1"/>
    </source>
</evidence>
<accession>A0ABY1K835</accession>
<dbReference type="Proteomes" id="UP000186666">
    <property type="component" value="Unassembled WGS sequence"/>
</dbReference>
<keyword evidence="2" id="KW-1185">Reference proteome</keyword>
<organism evidence="1 2">
    <name type="scientific">Paenibacillus macquariensis</name>
    <dbReference type="NCBI Taxonomy" id="948756"/>
    <lineage>
        <taxon>Bacteria</taxon>
        <taxon>Bacillati</taxon>
        <taxon>Bacillota</taxon>
        <taxon>Bacilli</taxon>
        <taxon>Bacillales</taxon>
        <taxon>Paenibacillaceae</taxon>
        <taxon>Paenibacillus</taxon>
    </lineage>
</organism>
<dbReference type="InterPro" id="IPR011050">
    <property type="entry name" value="Pectin_lyase_fold/virulence"/>
</dbReference>
<comment type="caution">
    <text evidence="1">The sequence shown here is derived from an EMBL/GenBank/DDBJ whole genome shotgun (WGS) entry which is preliminary data.</text>
</comment>